<feature type="domain" description="Metanogen output" evidence="1">
    <location>
        <begin position="3"/>
        <end position="125"/>
    </location>
</feature>
<proteinExistence type="predicted"/>
<dbReference type="Proteomes" id="UP000478837">
    <property type="component" value="Unassembled WGS sequence"/>
</dbReference>
<evidence type="ECO:0000313" key="2">
    <source>
        <dbReference type="EMBL" id="NDW21069.1"/>
    </source>
</evidence>
<name>A0A6L9MS97_9ALTE</name>
<protein>
    <submittedName>
        <fullName evidence="2">Transcriptional regulator</fullName>
    </submittedName>
</protein>
<comment type="caution">
    <text evidence="2">The sequence shown here is derived from an EMBL/GenBank/DDBJ whole genome shotgun (WGS) entry which is preliminary data.</text>
</comment>
<gene>
    <name evidence="2" type="ORF">GTW09_06020</name>
</gene>
<dbReference type="InterPro" id="IPR041359">
    <property type="entry name" value="MetOD1"/>
</dbReference>
<dbReference type="EMBL" id="JAAAWP010000003">
    <property type="protein sequence ID" value="NDW21069.1"/>
    <property type="molecule type" value="Genomic_DNA"/>
</dbReference>
<dbReference type="AlphaFoldDB" id="A0A6L9MS97"/>
<evidence type="ECO:0000313" key="3">
    <source>
        <dbReference type="Proteomes" id="UP000478837"/>
    </source>
</evidence>
<keyword evidence="3" id="KW-1185">Reference proteome</keyword>
<reference evidence="2 3" key="1">
    <citation type="submission" date="2020-01" db="EMBL/GenBank/DDBJ databases">
        <title>Genomes of bacteria type strains.</title>
        <authorList>
            <person name="Chen J."/>
            <person name="Zhu S."/>
            <person name="Yang J."/>
        </authorList>
    </citation>
    <scope>NUCLEOTIDE SEQUENCE [LARGE SCALE GENOMIC DNA]</scope>
    <source>
        <strain evidence="2 3">LMG 22958</strain>
    </source>
</reference>
<evidence type="ECO:0000259" key="1">
    <source>
        <dbReference type="Pfam" id="PF18546"/>
    </source>
</evidence>
<dbReference type="Pfam" id="PF18546">
    <property type="entry name" value="MetOD1"/>
    <property type="match status" value="1"/>
</dbReference>
<accession>A0A6L9MS97</accession>
<sequence length="148" mass="16052">MEDVIGTEESKGFVGIVADHVGAMFHEKYKSQLGSDMASPEVIAHVLVDLKRRIGGQFSISSISPESIILKNYKCPFGTNVVGKTPLCNMTANVFGKIAATESGYAAVELNKTIANGDGHCHVVVHLRPLKERRDITHEYFGVSSNGY</sequence>
<organism evidence="2 3">
    <name type="scientific">Alteromonas hispanica</name>
    <dbReference type="NCBI Taxonomy" id="315421"/>
    <lineage>
        <taxon>Bacteria</taxon>
        <taxon>Pseudomonadati</taxon>
        <taxon>Pseudomonadota</taxon>
        <taxon>Gammaproteobacteria</taxon>
        <taxon>Alteromonadales</taxon>
        <taxon>Alteromonadaceae</taxon>
        <taxon>Alteromonas/Salinimonas group</taxon>
        <taxon>Alteromonas</taxon>
    </lineage>
</organism>